<accession>A0A6I6MPB3</accession>
<dbReference type="KEGG" id="sbro:GQF42_01875"/>
<dbReference type="Proteomes" id="UP000436138">
    <property type="component" value="Chromosome"/>
</dbReference>
<gene>
    <name evidence="2" type="ORF">GQF42_01875</name>
</gene>
<evidence type="ECO:0000313" key="2">
    <source>
        <dbReference type="EMBL" id="QHA02238.1"/>
    </source>
</evidence>
<sequence>MFAFLHAGLSPPYGGTIFASMLAVLALAAVFARTPTRRADARKVLDLLLLRGARSTHTNRPQQ</sequence>
<feature type="transmembrane region" description="Helical" evidence="1">
    <location>
        <begin position="12"/>
        <end position="32"/>
    </location>
</feature>
<protein>
    <submittedName>
        <fullName evidence="2">Uncharacterized protein</fullName>
    </submittedName>
</protein>
<evidence type="ECO:0000313" key="3">
    <source>
        <dbReference type="Proteomes" id="UP000436138"/>
    </source>
</evidence>
<keyword evidence="1" id="KW-0472">Membrane</keyword>
<name>A0A6I6MPB3_9ACTN</name>
<evidence type="ECO:0000256" key="1">
    <source>
        <dbReference type="SAM" id="Phobius"/>
    </source>
</evidence>
<keyword evidence="1" id="KW-1133">Transmembrane helix</keyword>
<dbReference type="RefSeq" id="WP_158917058.1">
    <property type="nucleotide sequence ID" value="NZ_CP047020.1"/>
</dbReference>
<reference evidence="2 3" key="1">
    <citation type="submission" date="2019-12" db="EMBL/GenBank/DDBJ databases">
        <title>Streptomyces sp. strain T44 isolated from rhizosphere soil of Broussonetia papyrifera.</title>
        <authorList>
            <person name="Mo P."/>
        </authorList>
    </citation>
    <scope>NUCLEOTIDE SEQUENCE [LARGE SCALE GENOMIC DNA]</scope>
    <source>
        <strain evidence="2 3">T44</strain>
    </source>
</reference>
<proteinExistence type="predicted"/>
<dbReference type="EMBL" id="CP047020">
    <property type="protein sequence ID" value="QHA02238.1"/>
    <property type="molecule type" value="Genomic_DNA"/>
</dbReference>
<keyword evidence="1" id="KW-0812">Transmembrane</keyword>
<keyword evidence="3" id="KW-1185">Reference proteome</keyword>
<organism evidence="2 3">
    <name type="scientific">Streptomyces broussonetiae</name>
    <dbReference type="NCBI Taxonomy" id="2686304"/>
    <lineage>
        <taxon>Bacteria</taxon>
        <taxon>Bacillati</taxon>
        <taxon>Actinomycetota</taxon>
        <taxon>Actinomycetes</taxon>
        <taxon>Kitasatosporales</taxon>
        <taxon>Streptomycetaceae</taxon>
        <taxon>Streptomyces</taxon>
    </lineage>
</organism>
<dbReference type="AlphaFoldDB" id="A0A6I6MPB3"/>